<keyword evidence="2" id="KW-1185">Reference proteome</keyword>
<reference evidence="1 2" key="1">
    <citation type="submission" date="2023-10" db="EMBL/GenBank/DDBJ databases">
        <title>Niallia locisalis sp.nov. isolated from a salt pond sample.</title>
        <authorList>
            <person name="Li X.-J."/>
            <person name="Dong L."/>
        </authorList>
    </citation>
    <scope>NUCLEOTIDE SEQUENCE [LARGE SCALE GENOMIC DNA]</scope>
    <source>
        <strain evidence="1 2">DSM 29761</strain>
    </source>
</reference>
<dbReference type="InterPro" id="IPR010920">
    <property type="entry name" value="LSM_dom_sf"/>
</dbReference>
<proteinExistence type="predicted"/>
<dbReference type="Proteomes" id="UP001357223">
    <property type="component" value="Chromosome"/>
</dbReference>
<evidence type="ECO:0000313" key="1">
    <source>
        <dbReference type="EMBL" id="WVX83927.1"/>
    </source>
</evidence>
<sequence length="63" mass="7450">MPNLMRHMGQPVVIRTRDGRVHRGVMAGVDPPRGVFIRDGFGRRRFFAFIFIAAFFSRRRRIF</sequence>
<evidence type="ECO:0000313" key="2">
    <source>
        <dbReference type="Proteomes" id="UP001357223"/>
    </source>
</evidence>
<protein>
    <submittedName>
        <fullName evidence="1">Uncharacterized protein</fullName>
    </submittedName>
</protein>
<accession>A0ABZ2CJG0</accession>
<dbReference type="RefSeq" id="WP_338452799.1">
    <property type="nucleotide sequence ID" value="NZ_CP137640.1"/>
</dbReference>
<organism evidence="1 2">
    <name type="scientific">Niallia oryzisoli</name>
    <dbReference type="NCBI Taxonomy" id="1737571"/>
    <lineage>
        <taxon>Bacteria</taxon>
        <taxon>Bacillati</taxon>
        <taxon>Bacillota</taxon>
        <taxon>Bacilli</taxon>
        <taxon>Bacillales</taxon>
        <taxon>Bacillaceae</taxon>
        <taxon>Niallia</taxon>
    </lineage>
</organism>
<name>A0ABZ2CJG0_9BACI</name>
<gene>
    <name evidence="1" type="ORF">R4Z09_13610</name>
</gene>
<dbReference type="EMBL" id="CP137640">
    <property type="protein sequence ID" value="WVX83927.1"/>
    <property type="molecule type" value="Genomic_DNA"/>
</dbReference>
<dbReference type="SUPFAM" id="SSF50182">
    <property type="entry name" value="Sm-like ribonucleoproteins"/>
    <property type="match status" value="1"/>
</dbReference>